<feature type="region of interest" description="Disordered" evidence="1">
    <location>
        <begin position="60"/>
        <end position="79"/>
    </location>
</feature>
<evidence type="ECO:0000256" key="1">
    <source>
        <dbReference type="SAM" id="MobiDB-lite"/>
    </source>
</evidence>
<evidence type="ECO:0000313" key="2">
    <source>
        <dbReference type="EMBL" id="KAK7427049.1"/>
    </source>
</evidence>
<sequence length="79" mass="8700">MSIPVVSDMLAIPAHNEHSEKARIAQNLSKDNVDVLLYIQDYMYRDQNQATFIGNLAEAKKDGGMSPSNSEATTNVAPY</sequence>
<feature type="compositionally biased region" description="Polar residues" evidence="1">
    <location>
        <begin position="66"/>
        <end position="79"/>
    </location>
</feature>
<organism evidence="2 3">
    <name type="scientific">Neonectria magnoliae</name>
    <dbReference type="NCBI Taxonomy" id="2732573"/>
    <lineage>
        <taxon>Eukaryota</taxon>
        <taxon>Fungi</taxon>
        <taxon>Dikarya</taxon>
        <taxon>Ascomycota</taxon>
        <taxon>Pezizomycotina</taxon>
        <taxon>Sordariomycetes</taxon>
        <taxon>Hypocreomycetidae</taxon>
        <taxon>Hypocreales</taxon>
        <taxon>Nectriaceae</taxon>
        <taxon>Neonectria</taxon>
    </lineage>
</organism>
<accession>A0ABR1I1C1</accession>
<comment type="caution">
    <text evidence="2">The sequence shown here is derived from an EMBL/GenBank/DDBJ whole genome shotgun (WGS) entry which is preliminary data.</text>
</comment>
<dbReference type="EMBL" id="JAZAVK010000058">
    <property type="protein sequence ID" value="KAK7427049.1"/>
    <property type="molecule type" value="Genomic_DNA"/>
</dbReference>
<keyword evidence="3" id="KW-1185">Reference proteome</keyword>
<proteinExistence type="predicted"/>
<protein>
    <submittedName>
        <fullName evidence="2">Uncharacterized protein</fullName>
    </submittedName>
</protein>
<evidence type="ECO:0000313" key="3">
    <source>
        <dbReference type="Proteomes" id="UP001498421"/>
    </source>
</evidence>
<dbReference type="Proteomes" id="UP001498421">
    <property type="component" value="Unassembled WGS sequence"/>
</dbReference>
<gene>
    <name evidence="2" type="ORF">QQZ08_006476</name>
</gene>
<name>A0ABR1I1C1_9HYPO</name>
<reference evidence="2 3" key="1">
    <citation type="journal article" date="2025" name="Microbiol. Resour. Announc.">
        <title>Draft genome sequences for Neonectria magnoliae and Neonectria punicea, canker pathogens of Liriodendron tulipifera and Acer saccharum in West Virginia.</title>
        <authorList>
            <person name="Petronek H.M."/>
            <person name="Kasson M.T."/>
            <person name="Metheny A.M."/>
            <person name="Stauder C.M."/>
            <person name="Lovett B."/>
            <person name="Lynch S.C."/>
            <person name="Garnas J.R."/>
            <person name="Kasson L.R."/>
            <person name="Stajich J.E."/>
        </authorList>
    </citation>
    <scope>NUCLEOTIDE SEQUENCE [LARGE SCALE GENOMIC DNA]</scope>
    <source>
        <strain evidence="2 3">NRRL 64651</strain>
    </source>
</reference>